<dbReference type="InterPro" id="IPR003958">
    <property type="entry name" value="CBFA_NFYB_domain"/>
</dbReference>
<feature type="domain" description="Transcription factor CBF/NF-Y/archaeal histone" evidence="2">
    <location>
        <begin position="3"/>
        <end position="47"/>
    </location>
</feature>
<name>A0ABM1MNK7_NICVS</name>
<dbReference type="Proteomes" id="UP000695000">
    <property type="component" value="Unplaced"/>
</dbReference>
<dbReference type="SUPFAM" id="SSF47113">
    <property type="entry name" value="Histone-fold"/>
    <property type="match status" value="1"/>
</dbReference>
<dbReference type="InterPro" id="IPR009072">
    <property type="entry name" value="Histone-fold"/>
</dbReference>
<accession>A0ABM1MNK7</accession>
<evidence type="ECO:0000313" key="3">
    <source>
        <dbReference type="Proteomes" id="UP000695000"/>
    </source>
</evidence>
<evidence type="ECO:0000256" key="1">
    <source>
        <dbReference type="SAM" id="MobiDB-lite"/>
    </source>
</evidence>
<organism evidence="3 4">
    <name type="scientific">Nicrophorus vespilloides</name>
    <name type="common">Boreal carrion beetle</name>
    <dbReference type="NCBI Taxonomy" id="110193"/>
    <lineage>
        <taxon>Eukaryota</taxon>
        <taxon>Metazoa</taxon>
        <taxon>Ecdysozoa</taxon>
        <taxon>Arthropoda</taxon>
        <taxon>Hexapoda</taxon>
        <taxon>Insecta</taxon>
        <taxon>Pterygota</taxon>
        <taxon>Neoptera</taxon>
        <taxon>Endopterygota</taxon>
        <taxon>Coleoptera</taxon>
        <taxon>Polyphaga</taxon>
        <taxon>Staphyliniformia</taxon>
        <taxon>Silphidae</taxon>
        <taxon>Nicrophorinae</taxon>
        <taxon>Nicrophorus</taxon>
    </lineage>
</organism>
<sequence length="96" mass="10839">MAHLPISRTRTIMKTIDGADNVNKDALFLTTRAAELFIKEIASAACNTDNELTQMIPRKITVREFKALMDRKNDETDNLEEDSSFSSNKSDDSKDQ</sequence>
<reference evidence="4" key="1">
    <citation type="submission" date="2025-08" db="UniProtKB">
        <authorList>
            <consortium name="RefSeq"/>
        </authorList>
    </citation>
    <scope>IDENTIFICATION</scope>
    <source>
        <tissue evidence="4">Whole Larva</tissue>
    </source>
</reference>
<evidence type="ECO:0000259" key="2">
    <source>
        <dbReference type="Pfam" id="PF00808"/>
    </source>
</evidence>
<keyword evidence="3" id="KW-1185">Reference proteome</keyword>
<dbReference type="Gene3D" id="1.10.20.10">
    <property type="entry name" value="Histone, subunit A"/>
    <property type="match status" value="1"/>
</dbReference>
<evidence type="ECO:0000313" key="4">
    <source>
        <dbReference type="RefSeq" id="XP_017776157.1"/>
    </source>
</evidence>
<dbReference type="RefSeq" id="XP_017776157.1">
    <property type="nucleotide sequence ID" value="XM_017920668.1"/>
</dbReference>
<protein>
    <submittedName>
        <fullName evidence="4">Chromatin accessibility complex protein 1 isoform X2</fullName>
    </submittedName>
</protein>
<proteinExistence type="predicted"/>
<dbReference type="GeneID" id="108562363"/>
<dbReference type="Pfam" id="PF00808">
    <property type="entry name" value="CBFD_NFYB_HMF"/>
    <property type="match status" value="1"/>
</dbReference>
<feature type="region of interest" description="Disordered" evidence="1">
    <location>
        <begin position="71"/>
        <end position="96"/>
    </location>
</feature>
<gene>
    <name evidence="4" type="primary">LOC108562363</name>
</gene>